<comment type="subcellular location">
    <subcellularLocation>
        <location evidence="5">Cytoplasm</location>
    </subcellularLocation>
</comment>
<name>A0A1F5EGI9_9BACT</name>
<dbReference type="Proteomes" id="UP000186029">
    <property type="component" value="Unassembled WGS sequence"/>
</dbReference>
<evidence type="ECO:0000256" key="2">
    <source>
        <dbReference type="ARBA" id="ARBA00022517"/>
    </source>
</evidence>
<proteinExistence type="inferred from homology"/>
<dbReference type="GO" id="GO:0000967">
    <property type="term" value="P:rRNA 5'-end processing"/>
    <property type="evidence" value="ECO:0007669"/>
    <property type="project" value="UniProtKB-UniRule"/>
</dbReference>
<dbReference type="GO" id="GO:0005737">
    <property type="term" value="C:cytoplasm"/>
    <property type="evidence" value="ECO:0007669"/>
    <property type="project" value="UniProtKB-SubCell"/>
</dbReference>
<dbReference type="NCBIfam" id="TIGR00250">
    <property type="entry name" value="RNAse_H_YqgF"/>
    <property type="match status" value="1"/>
</dbReference>
<evidence type="ECO:0000256" key="5">
    <source>
        <dbReference type="HAMAP-Rule" id="MF_00651"/>
    </source>
</evidence>
<evidence type="ECO:0000259" key="6">
    <source>
        <dbReference type="SMART" id="SM00732"/>
    </source>
</evidence>
<comment type="caution">
    <text evidence="7">The sequence shown here is derived from an EMBL/GenBank/DDBJ whole genome shotgun (WGS) entry which is preliminary data.</text>
</comment>
<keyword evidence="1 5" id="KW-0963">Cytoplasm</keyword>
<protein>
    <recommendedName>
        <fullName evidence="5">Putative pre-16S rRNA nuclease</fullName>
        <ecNumber evidence="5">3.1.-.-</ecNumber>
    </recommendedName>
</protein>
<dbReference type="InterPro" id="IPR005227">
    <property type="entry name" value="YqgF"/>
</dbReference>
<keyword evidence="4 5" id="KW-0378">Hydrolase</keyword>
<dbReference type="EMBL" id="MFAC01000029">
    <property type="protein sequence ID" value="OGD66542.1"/>
    <property type="molecule type" value="Genomic_DNA"/>
</dbReference>
<dbReference type="SMART" id="SM00732">
    <property type="entry name" value="YqgFc"/>
    <property type="match status" value="1"/>
</dbReference>
<reference evidence="7 8" key="1">
    <citation type="journal article" date="2016" name="Nat. Commun.">
        <title>Thousands of microbial genomes shed light on interconnected biogeochemical processes in an aquifer system.</title>
        <authorList>
            <person name="Anantharaman K."/>
            <person name="Brown C.T."/>
            <person name="Hug L.A."/>
            <person name="Sharon I."/>
            <person name="Castelle C.J."/>
            <person name="Probst A.J."/>
            <person name="Thomas B.C."/>
            <person name="Singh A."/>
            <person name="Wilkins M.J."/>
            <person name="Karaoz U."/>
            <person name="Brodie E.L."/>
            <person name="Williams K.H."/>
            <person name="Hubbard S.S."/>
            <person name="Banfield J.F."/>
        </authorList>
    </citation>
    <scope>NUCLEOTIDE SEQUENCE [LARGE SCALE GENOMIC DNA]</scope>
</reference>
<gene>
    <name evidence="7" type="ORF">A2Z61_00215</name>
</gene>
<dbReference type="PANTHER" id="PTHR33317:SF4">
    <property type="entry name" value="POLYNUCLEOTIDYL TRANSFERASE, RIBONUCLEASE H-LIKE SUPERFAMILY PROTEIN"/>
    <property type="match status" value="1"/>
</dbReference>
<dbReference type="Pfam" id="PF03652">
    <property type="entry name" value="RuvX"/>
    <property type="match status" value="1"/>
</dbReference>
<dbReference type="SUPFAM" id="SSF53098">
    <property type="entry name" value="Ribonuclease H-like"/>
    <property type="match status" value="1"/>
</dbReference>
<evidence type="ECO:0000313" key="7">
    <source>
        <dbReference type="EMBL" id="OGD66542.1"/>
    </source>
</evidence>
<sequence length="136" mass="15230">MLKTEYKKILGIDFGTKKIGIAVSGGNGKFGLPKCVLKNNKDLMQNLIKIIQEENISEIVIGESINYKGGENPVMDNIKKFVNEIKEKFNLPINFEPEFLTSSQAKNIQDDSDMIDASAAALILQSFLDKKNYKKD</sequence>
<dbReference type="GO" id="GO:0016788">
    <property type="term" value="F:hydrolase activity, acting on ester bonds"/>
    <property type="evidence" value="ECO:0007669"/>
    <property type="project" value="UniProtKB-UniRule"/>
</dbReference>
<dbReference type="CDD" id="cd16964">
    <property type="entry name" value="YqgF"/>
    <property type="match status" value="1"/>
</dbReference>
<dbReference type="InterPro" id="IPR037027">
    <property type="entry name" value="YqgF/RNaseH-like_dom_sf"/>
</dbReference>
<comment type="function">
    <text evidence="5">Could be a nuclease involved in processing of the 5'-end of pre-16S rRNA.</text>
</comment>
<keyword evidence="2 5" id="KW-0690">Ribosome biogenesis</keyword>
<dbReference type="STRING" id="1797580.A2Z61_00215"/>
<dbReference type="GO" id="GO:0004518">
    <property type="term" value="F:nuclease activity"/>
    <property type="evidence" value="ECO:0007669"/>
    <property type="project" value="UniProtKB-KW"/>
</dbReference>
<dbReference type="Gene3D" id="3.30.420.140">
    <property type="entry name" value="YqgF/RNase H-like domain"/>
    <property type="match status" value="1"/>
</dbReference>
<organism evidence="7 8">
    <name type="scientific">Candidatus Campbellbacteria bacterium RIFCSPLOWO2_02_35_12</name>
    <dbReference type="NCBI Taxonomy" id="1797580"/>
    <lineage>
        <taxon>Bacteria</taxon>
        <taxon>Candidatus Campbelliibacteriota</taxon>
    </lineage>
</organism>
<dbReference type="InterPro" id="IPR006641">
    <property type="entry name" value="YqgF/RNaseH-like_dom"/>
</dbReference>
<dbReference type="AlphaFoldDB" id="A0A1F5EGI9"/>
<dbReference type="PANTHER" id="PTHR33317">
    <property type="entry name" value="POLYNUCLEOTIDYL TRANSFERASE, RIBONUCLEASE H-LIKE SUPERFAMILY PROTEIN"/>
    <property type="match status" value="1"/>
</dbReference>
<comment type="similarity">
    <text evidence="5">Belongs to the YqgF HJR family.</text>
</comment>
<evidence type="ECO:0000256" key="4">
    <source>
        <dbReference type="ARBA" id="ARBA00022801"/>
    </source>
</evidence>
<evidence type="ECO:0000313" key="8">
    <source>
        <dbReference type="Proteomes" id="UP000186029"/>
    </source>
</evidence>
<dbReference type="EC" id="3.1.-.-" evidence="5"/>
<evidence type="ECO:0000256" key="3">
    <source>
        <dbReference type="ARBA" id="ARBA00022722"/>
    </source>
</evidence>
<dbReference type="InterPro" id="IPR012337">
    <property type="entry name" value="RNaseH-like_sf"/>
</dbReference>
<feature type="domain" description="YqgF/RNase H-like" evidence="6">
    <location>
        <begin position="7"/>
        <end position="105"/>
    </location>
</feature>
<dbReference type="HAMAP" id="MF_00651">
    <property type="entry name" value="Nuclease_YqgF"/>
    <property type="match status" value="1"/>
</dbReference>
<accession>A0A1F5EGI9</accession>
<evidence type="ECO:0000256" key="1">
    <source>
        <dbReference type="ARBA" id="ARBA00022490"/>
    </source>
</evidence>
<keyword evidence="3 5" id="KW-0540">Nuclease</keyword>